<evidence type="ECO:0000313" key="4">
    <source>
        <dbReference type="Proteomes" id="UP000654918"/>
    </source>
</evidence>
<sequence>MENSDQRGSGPVSGFDLLHIPYDERWEHLKAIMVDAYLGKTGPGLAYPKLAEFMKDNHGFSAEVHQYRHRFKKRRDERGGQETNQTISERRDPPPSVEDPPLHITLQYERYTLDRTKALRKNIFSAKQGLFTILATQPSAIYLTPDGNTISENTLFIGLQFDPISLETAPPSVRSIDGVIIATTWLSGIPIHTMPDQGNKHSSSVSPAKQSFSVPFPLVFPDLKGGASWTTVPEQKSGGNTALHYEATLQVSFEIPTQPNMILPTFHTCHISRTYTLAVTVCVANTELSLEVLVQIIIDSETQTSPDALPR</sequence>
<reference evidence="3" key="1">
    <citation type="journal article" date="2020" name="Phytopathology">
        <title>Genome Sequence Resources of Colletotrichum truncatum, C. plurivorum, C. musicola, and C. sojae: Four Species Pathogenic to Soybean (Glycine max).</title>
        <authorList>
            <person name="Rogerio F."/>
            <person name="Boufleur T.R."/>
            <person name="Ciampi-Guillardi M."/>
            <person name="Sukno S.A."/>
            <person name="Thon M.R."/>
            <person name="Massola Junior N.S."/>
            <person name="Baroncelli R."/>
        </authorList>
    </citation>
    <scope>NUCLEOTIDE SEQUENCE</scope>
    <source>
        <strain evidence="3">LFN00145</strain>
    </source>
</reference>
<evidence type="ECO:0000313" key="3">
    <source>
        <dbReference type="EMBL" id="KAF6829365.1"/>
    </source>
</evidence>
<feature type="region of interest" description="Disordered" evidence="1">
    <location>
        <begin position="70"/>
        <end position="101"/>
    </location>
</feature>
<evidence type="ECO:0000256" key="1">
    <source>
        <dbReference type="SAM" id="MobiDB-lite"/>
    </source>
</evidence>
<protein>
    <submittedName>
        <fullName evidence="3">Arrestin</fullName>
    </submittedName>
</protein>
<keyword evidence="4" id="KW-1185">Reference proteome</keyword>
<dbReference type="Proteomes" id="UP000654918">
    <property type="component" value="Unassembled WGS sequence"/>
</dbReference>
<accession>A0A8H6KE03</accession>
<dbReference type="AlphaFoldDB" id="A0A8H6KE03"/>
<dbReference type="InterPro" id="IPR025676">
    <property type="entry name" value="Clr5_dom"/>
</dbReference>
<proteinExistence type="predicted"/>
<name>A0A8H6KE03_9PEZI</name>
<comment type="caution">
    <text evidence="3">The sequence shown here is derived from an EMBL/GenBank/DDBJ whole genome shotgun (WGS) entry which is preliminary data.</text>
</comment>
<evidence type="ECO:0000259" key="2">
    <source>
        <dbReference type="Pfam" id="PF14420"/>
    </source>
</evidence>
<dbReference type="Pfam" id="PF14420">
    <property type="entry name" value="Clr5"/>
    <property type="match status" value="1"/>
</dbReference>
<feature type="domain" description="Clr5" evidence="2">
    <location>
        <begin position="23"/>
        <end position="73"/>
    </location>
</feature>
<dbReference type="EMBL" id="WIGO01000109">
    <property type="protein sequence ID" value="KAF6829365.1"/>
    <property type="molecule type" value="Genomic_DNA"/>
</dbReference>
<organism evidence="3 4">
    <name type="scientific">Colletotrichum plurivorum</name>
    <dbReference type="NCBI Taxonomy" id="2175906"/>
    <lineage>
        <taxon>Eukaryota</taxon>
        <taxon>Fungi</taxon>
        <taxon>Dikarya</taxon>
        <taxon>Ascomycota</taxon>
        <taxon>Pezizomycotina</taxon>
        <taxon>Sordariomycetes</taxon>
        <taxon>Hypocreomycetidae</taxon>
        <taxon>Glomerellales</taxon>
        <taxon>Glomerellaceae</taxon>
        <taxon>Colletotrichum</taxon>
        <taxon>Colletotrichum orchidearum species complex</taxon>
    </lineage>
</organism>
<gene>
    <name evidence="3" type="ORF">CPLU01_08007</name>
</gene>